<dbReference type="InterPro" id="IPR007403">
    <property type="entry name" value="DUF456"/>
</dbReference>
<feature type="transmembrane region" description="Helical" evidence="1">
    <location>
        <begin position="37"/>
        <end position="68"/>
    </location>
</feature>
<proteinExistence type="predicted"/>
<dbReference type="Proteomes" id="UP000306544">
    <property type="component" value="Unassembled WGS sequence"/>
</dbReference>
<dbReference type="RefSeq" id="WP_138170667.1">
    <property type="nucleotide sequence ID" value="NZ_VAWA01000012.1"/>
</dbReference>
<evidence type="ECO:0000256" key="1">
    <source>
        <dbReference type="SAM" id="Phobius"/>
    </source>
</evidence>
<keyword evidence="1" id="KW-1133">Transmembrane helix</keyword>
<keyword evidence="1" id="KW-0472">Membrane</keyword>
<organism evidence="2 3">
    <name type="scientific">Nesterenkonia sphaerica</name>
    <dbReference type="NCBI Taxonomy" id="1804988"/>
    <lineage>
        <taxon>Bacteria</taxon>
        <taxon>Bacillati</taxon>
        <taxon>Actinomycetota</taxon>
        <taxon>Actinomycetes</taxon>
        <taxon>Micrococcales</taxon>
        <taxon>Micrococcaceae</taxon>
        <taxon>Nesterenkonia</taxon>
    </lineage>
</organism>
<name>A0A5R9A6A8_9MICC</name>
<feature type="transmembrane region" description="Helical" evidence="1">
    <location>
        <begin position="89"/>
        <end position="122"/>
    </location>
</feature>
<reference evidence="2 3" key="1">
    <citation type="submission" date="2019-05" db="EMBL/GenBank/DDBJ databases">
        <title>Nesterenkonia sp. GY239, isolated from the Southern Atlantic Ocean.</title>
        <authorList>
            <person name="Zhang G."/>
        </authorList>
    </citation>
    <scope>NUCLEOTIDE SEQUENCE [LARGE SCALE GENOMIC DNA]</scope>
    <source>
        <strain evidence="2 3">GY239</strain>
    </source>
</reference>
<comment type="caution">
    <text evidence="2">The sequence shown here is derived from an EMBL/GenBank/DDBJ whole genome shotgun (WGS) entry which is preliminary data.</text>
</comment>
<dbReference type="AlphaFoldDB" id="A0A5R9A6A8"/>
<keyword evidence="3" id="KW-1185">Reference proteome</keyword>
<accession>A0A5R9A6A8</accession>
<feature type="transmembrane region" description="Helical" evidence="1">
    <location>
        <begin position="142"/>
        <end position="169"/>
    </location>
</feature>
<keyword evidence="1" id="KW-0812">Transmembrane</keyword>
<dbReference type="Pfam" id="PF04306">
    <property type="entry name" value="DUF456"/>
    <property type="match status" value="1"/>
</dbReference>
<evidence type="ECO:0000313" key="3">
    <source>
        <dbReference type="Proteomes" id="UP000306544"/>
    </source>
</evidence>
<dbReference type="EMBL" id="VAWA01000012">
    <property type="protein sequence ID" value="TLP74232.1"/>
    <property type="molecule type" value="Genomic_DNA"/>
</dbReference>
<evidence type="ECO:0000313" key="2">
    <source>
        <dbReference type="EMBL" id="TLP74232.1"/>
    </source>
</evidence>
<feature type="transmembrane region" description="Helical" evidence="1">
    <location>
        <begin position="12"/>
        <end position="31"/>
    </location>
</feature>
<protein>
    <submittedName>
        <fullName evidence="2">DUF456 domain-containing protein</fullName>
    </submittedName>
</protein>
<sequence length="170" mass="17525">MLESTAAETVATLVAGIVLIAGLVSVVVPVLPGSLLVIVALLVWAVLLGGPTVWAVSLAGVMLALLGWSASTVLTGRVLRRESIPRGPILVALAAGLVGLIVLPPLGLFLGFALGLFCAEYFRRERDWRAAGSSSLQALRAVGIGLLVEFFCAGVAVSLFVIGAVIHLVF</sequence>
<dbReference type="OrthoDB" id="3733714at2"/>
<gene>
    <name evidence="2" type="ORF">FEF27_09740</name>
</gene>